<evidence type="ECO:0000313" key="3">
    <source>
        <dbReference type="EMBL" id="QHT79457.1"/>
    </source>
</evidence>
<dbReference type="Pfam" id="PF23983">
    <property type="entry name" value="P11_C"/>
    <property type="match status" value="1"/>
</dbReference>
<reference evidence="3" key="1">
    <citation type="journal article" date="2020" name="Nature">
        <title>Giant virus diversity and host interactions through global metagenomics.</title>
        <authorList>
            <person name="Schulz F."/>
            <person name="Roux S."/>
            <person name="Paez-Espino D."/>
            <person name="Jungbluth S."/>
            <person name="Walsh D.A."/>
            <person name="Denef V.J."/>
            <person name="McMahon K.D."/>
            <person name="Konstantinidis K.T."/>
            <person name="Eloe-Fadrosh E.A."/>
            <person name="Kyrpides N.C."/>
            <person name="Woyke T."/>
        </authorList>
    </citation>
    <scope>NUCLEOTIDE SEQUENCE</scope>
    <source>
        <strain evidence="3">GVMAG-M-3300023184-101</strain>
    </source>
</reference>
<dbReference type="EMBL" id="MN739949">
    <property type="protein sequence ID" value="QHT79457.1"/>
    <property type="molecule type" value="Genomic_DNA"/>
</dbReference>
<protein>
    <recommendedName>
        <fullName evidence="2">Minor capsid protein P11 C-terminal conserved region domain-containing protein</fullName>
    </recommendedName>
</protein>
<evidence type="ECO:0000256" key="1">
    <source>
        <dbReference type="SAM" id="Phobius"/>
    </source>
</evidence>
<accession>A0A6C0HGC6</accession>
<keyword evidence="1" id="KW-0812">Transmembrane</keyword>
<dbReference type="InterPro" id="IPR055730">
    <property type="entry name" value="P11_C"/>
</dbReference>
<organism evidence="3">
    <name type="scientific">viral metagenome</name>
    <dbReference type="NCBI Taxonomy" id="1070528"/>
    <lineage>
        <taxon>unclassified sequences</taxon>
        <taxon>metagenomes</taxon>
        <taxon>organismal metagenomes</taxon>
    </lineage>
</organism>
<evidence type="ECO:0000259" key="2">
    <source>
        <dbReference type="Pfam" id="PF23983"/>
    </source>
</evidence>
<dbReference type="AlphaFoldDB" id="A0A6C0HGC6"/>
<name>A0A6C0HGC6_9ZZZZ</name>
<sequence length="185" mass="19843">MSMFKNLQKTLKVHHFIALLGIVVLAYVIMQYSGRKGMTSDGFTDVPLNRPADIQMGGAHPAQPAEPAGQNEVYSSVTGINTTSYGLPPSCSKGNVVDPSELLPKDVNSQWAQLNPAGGADFNNVNLLKAGYHVGIDTIGSSLRNANLQVRSEPPNPTTKVSPWLNTTIEPDLMRTPLELGCGNQ</sequence>
<keyword evidence="1" id="KW-1133">Transmembrane helix</keyword>
<feature type="domain" description="Minor capsid protein P11 C-terminal conserved region" evidence="2">
    <location>
        <begin position="97"/>
        <end position="179"/>
    </location>
</feature>
<keyword evidence="1" id="KW-0472">Membrane</keyword>
<feature type="transmembrane region" description="Helical" evidence="1">
    <location>
        <begin position="12"/>
        <end position="30"/>
    </location>
</feature>
<proteinExistence type="predicted"/>